<evidence type="ECO:0000256" key="2">
    <source>
        <dbReference type="PIRSR" id="PIRSR006614-1"/>
    </source>
</evidence>
<feature type="binding site" evidence="1">
    <location>
        <position position="9"/>
    </location>
    <ligand>
        <name>substrate</name>
    </ligand>
</feature>
<dbReference type="Proteomes" id="UP000220922">
    <property type="component" value="Unassembled WGS sequence"/>
</dbReference>
<evidence type="ECO:0000256" key="1">
    <source>
        <dbReference type="HAMAP-Rule" id="MF_00549"/>
    </source>
</evidence>
<name>A0A2H3KP98_9CHLR</name>
<dbReference type="NCBIfam" id="TIGR00160">
    <property type="entry name" value="MGSA"/>
    <property type="match status" value="1"/>
</dbReference>
<dbReference type="RefSeq" id="WP_097651394.1">
    <property type="nucleotide sequence ID" value="NZ_LYXE01000062.1"/>
</dbReference>
<proteinExistence type="inferred from homology"/>
<comment type="catalytic activity">
    <reaction evidence="1">
        <text>dihydroxyacetone phosphate = methylglyoxal + phosphate</text>
        <dbReference type="Rhea" id="RHEA:17937"/>
        <dbReference type="ChEBI" id="CHEBI:17158"/>
        <dbReference type="ChEBI" id="CHEBI:43474"/>
        <dbReference type="ChEBI" id="CHEBI:57642"/>
        <dbReference type="EC" id="4.2.3.3"/>
    </reaction>
</comment>
<comment type="caution">
    <text evidence="4">The sequence shown here is derived from an EMBL/GenBank/DDBJ whole genome shotgun (WGS) entry which is preliminary data.</text>
</comment>
<dbReference type="PROSITE" id="PS51855">
    <property type="entry name" value="MGS"/>
    <property type="match status" value="1"/>
</dbReference>
<dbReference type="SMART" id="SM00851">
    <property type="entry name" value="MGS"/>
    <property type="match status" value="1"/>
</dbReference>
<dbReference type="InterPro" id="IPR011607">
    <property type="entry name" value="MGS-like_dom"/>
</dbReference>
<dbReference type="GO" id="GO:0005829">
    <property type="term" value="C:cytosol"/>
    <property type="evidence" value="ECO:0007669"/>
    <property type="project" value="TreeGrafter"/>
</dbReference>
<dbReference type="PIRSF" id="PIRSF006614">
    <property type="entry name" value="Methylglyox_syn"/>
    <property type="match status" value="1"/>
</dbReference>
<dbReference type="PANTHER" id="PTHR30492:SF0">
    <property type="entry name" value="METHYLGLYOXAL SYNTHASE"/>
    <property type="match status" value="1"/>
</dbReference>
<organism evidence="4 5">
    <name type="scientific">Candidatus Chloroploca asiatica</name>
    <dbReference type="NCBI Taxonomy" id="1506545"/>
    <lineage>
        <taxon>Bacteria</taxon>
        <taxon>Bacillati</taxon>
        <taxon>Chloroflexota</taxon>
        <taxon>Chloroflexia</taxon>
        <taxon>Chloroflexales</taxon>
        <taxon>Chloroflexineae</taxon>
        <taxon>Oscillochloridaceae</taxon>
        <taxon>Candidatus Chloroploca</taxon>
    </lineage>
</organism>
<gene>
    <name evidence="1" type="primary">mgsA</name>
    <name evidence="4" type="ORF">A9Q02_11285</name>
</gene>
<dbReference type="Pfam" id="PF02142">
    <property type="entry name" value="MGS"/>
    <property type="match status" value="1"/>
</dbReference>
<dbReference type="PANTHER" id="PTHR30492">
    <property type="entry name" value="METHYLGLYOXAL SYNTHASE"/>
    <property type="match status" value="1"/>
</dbReference>
<evidence type="ECO:0000313" key="4">
    <source>
        <dbReference type="EMBL" id="PDW00013.1"/>
    </source>
</evidence>
<dbReference type="HAMAP" id="MF_00549">
    <property type="entry name" value="Methylglyoxal_synth"/>
    <property type="match status" value="1"/>
</dbReference>
<dbReference type="SUPFAM" id="SSF52335">
    <property type="entry name" value="Methylglyoxal synthase-like"/>
    <property type="match status" value="1"/>
</dbReference>
<sequence length="138" mass="14708">MPTIALIAHDGKKADMVAFATYNRERLKTYNLVATASTGKLLSEKVGLPVRCMASGPYGGDAQIGALVVTGEVDAVIFLVDPLDKHPHDPDIQMLMRLCNVHNVPLATNVATADCLITVGDLLPVMGKPLSLLELSRS</sequence>
<dbReference type="PROSITE" id="PS01335">
    <property type="entry name" value="METHYLGLYOXAL_SYNTH"/>
    <property type="match status" value="1"/>
</dbReference>
<dbReference type="InterPro" id="IPR018148">
    <property type="entry name" value="Methylglyoxal_synth_AS"/>
</dbReference>
<dbReference type="EC" id="4.2.3.3" evidence="1"/>
<feature type="binding site" evidence="1">
    <location>
        <position position="88"/>
    </location>
    <ligand>
        <name>substrate</name>
    </ligand>
</feature>
<dbReference type="NCBIfam" id="NF003559">
    <property type="entry name" value="PRK05234.1"/>
    <property type="match status" value="1"/>
</dbReference>
<feature type="domain" description="MGS-like" evidence="3">
    <location>
        <begin position="1"/>
        <end position="138"/>
    </location>
</feature>
<keyword evidence="5" id="KW-1185">Reference proteome</keyword>
<comment type="function">
    <text evidence="1">Catalyzes the formation of methylglyoxal from dihydroxyacetone phosphate.</text>
</comment>
<evidence type="ECO:0000259" key="3">
    <source>
        <dbReference type="PROSITE" id="PS51855"/>
    </source>
</evidence>
<accession>A0A2H3KP98</accession>
<comment type="similarity">
    <text evidence="1">Belongs to the methylglyoxal synthase family.</text>
</comment>
<dbReference type="OrthoDB" id="9787147at2"/>
<dbReference type="AlphaFoldDB" id="A0A2H3KP98"/>
<feature type="binding site" evidence="1">
    <location>
        <position position="13"/>
    </location>
    <ligand>
        <name>substrate</name>
    </ligand>
</feature>
<evidence type="ECO:0000313" key="5">
    <source>
        <dbReference type="Proteomes" id="UP000220922"/>
    </source>
</evidence>
<feature type="binding site" evidence="1">
    <location>
        <begin position="55"/>
        <end position="56"/>
    </location>
    <ligand>
        <name>substrate</name>
    </ligand>
</feature>
<comment type="caution">
    <text evidence="1">Lacks conserved residue(s) required for the propagation of feature annotation.</text>
</comment>
<feature type="active site" description="Proton donor/acceptor" evidence="1 2">
    <location>
        <position position="61"/>
    </location>
</feature>
<protein>
    <recommendedName>
        <fullName evidence="1">Methylglyoxal synthase</fullName>
        <shortName evidence="1">MGS</shortName>
        <ecNumber evidence="1">4.2.3.3</ecNumber>
    </recommendedName>
</protein>
<dbReference type="GO" id="GO:0008929">
    <property type="term" value="F:methylglyoxal synthase activity"/>
    <property type="evidence" value="ECO:0007669"/>
    <property type="project" value="UniProtKB-UniRule"/>
</dbReference>
<dbReference type="Gene3D" id="3.40.50.1380">
    <property type="entry name" value="Methylglyoxal synthase-like domain"/>
    <property type="match status" value="1"/>
</dbReference>
<dbReference type="InterPro" id="IPR004363">
    <property type="entry name" value="Methylgl_synth"/>
</dbReference>
<dbReference type="CDD" id="cd01422">
    <property type="entry name" value="MGS"/>
    <property type="match status" value="1"/>
</dbReference>
<dbReference type="InterPro" id="IPR036914">
    <property type="entry name" value="MGS-like_dom_sf"/>
</dbReference>
<dbReference type="EMBL" id="LYXE01000062">
    <property type="protein sequence ID" value="PDW00013.1"/>
    <property type="molecule type" value="Genomic_DNA"/>
</dbReference>
<dbReference type="GO" id="GO:0019242">
    <property type="term" value="P:methylglyoxal biosynthetic process"/>
    <property type="evidence" value="ECO:0007669"/>
    <property type="project" value="UniProtKB-UniRule"/>
</dbReference>
<keyword evidence="1" id="KW-0456">Lyase</keyword>
<reference evidence="4 5" key="1">
    <citation type="submission" date="2016-05" db="EMBL/GenBank/DDBJ databases">
        <authorList>
            <person name="Lavstsen T."/>
            <person name="Jespersen J.S."/>
        </authorList>
    </citation>
    <scope>NUCLEOTIDE SEQUENCE [LARGE SCALE GENOMIC DNA]</scope>
    <source>
        <strain evidence="4 5">B7-9</strain>
    </source>
</reference>